<evidence type="ECO:0000256" key="4">
    <source>
        <dbReference type="ARBA" id="ARBA00022722"/>
    </source>
</evidence>
<dbReference type="AlphaFoldDB" id="A0A151R7F7"/>
<dbReference type="Pfam" id="PF00078">
    <property type="entry name" value="RVT_1"/>
    <property type="match status" value="1"/>
</dbReference>
<dbReference type="FunFam" id="3.10.10.10:FF:000007">
    <property type="entry name" value="Retrovirus-related Pol polyprotein from transposon 17.6-like Protein"/>
    <property type="match status" value="1"/>
</dbReference>
<evidence type="ECO:0000313" key="9">
    <source>
        <dbReference type="EMBL" id="KYP38439.1"/>
    </source>
</evidence>
<keyword evidence="5" id="KW-0255">Endonuclease</keyword>
<keyword evidence="6" id="KW-0378">Hydrolase</keyword>
<dbReference type="FunFam" id="3.30.70.270:FF:000020">
    <property type="entry name" value="Transposon Tf2-6 polyprotein-like Protein"/>
    <property type="match status" value="1"/>
</dbReference>
<evidence type="ECO:0000256" key="1">
    <source>
        <dbReference type="ARBA" id="ARBA00022670"/>
    </source>
</evidence>
<keyword evidence="1" id="KW-0645">Protease</keyword>
<feature type="domain" description="Reverse transcriptase" evidence="8">
    <location>
        <begin position="2"/>
        <end position="181"/>
    </location>
</feature>
<evidence type="ECO:0000256" key="3">
    <source>
        <dbReference type="ARBA" id="ARBA00022695"/>
    </source>
</evidence>
<dbReference type="PANTHER" id="PTHR33064">
    <property type="entry name" value="POL PROTEIN"/>
    <property type="match status" value="1"/>
</dbReference>
<protein>
    <submittedName>
        <fullName evidence="9">Retrovirus-related Pol polyprotein from transposon 17.6</fullName>
    </submittedName>
</protein>
<dbReference type="EMBL" id="KQ484001">
    <property type="protein sequence ID" value="KYP38439.1"/>
    <property type="molecule type" value="Genomic_DNA"/>
</dbReference>
<dbReference type="SUPFAM" id="SSF56672">
    <property type="entry name" value="DNA/RNA polymerases"/>
    <property type="match status" value="1"/>
</dbReference>
<dbReference type="Proteomes" id="UP000075243">
    <property type="component" value="Unassembled WGS sequence"/>
</dbReference>
<dbReference type="PROSITE" id="PS50878">
    <property type="entry name" value="RT_POL"/>
    <property type="match status" value="1"/>
</dbReference>
<keyword evidence="7" id="KW-0695">RNA-directed DNA polymerase</keyword>
<dbReference type="Gene3D" id="3.30.70.270">
    <property type="match status" value="2"/>
</dbReference>
<keyword evidence="10" id="KW-1185">Reference proteome</keyword>
<reference evidence="9" key="1">
    <citation type="journal article" date="2012" name="Nat. Biotechnol.">
        <title>Draft genome sequence of pigeonpea (Cajanus cajan), an orphan legume crop of resource-poor farmers.</title>
        <authorList>
            <person name="Varshney R.K."/>
            <person name="Chen W."/>
            <person name="Li Y."/>
            <person name="Bharti A.K."/>
            <person name="Saxena R.K."/>
            <person name="Schlueter J.A."/>
            <person name="Donoghue M.T."/>
            <person name="Azam S."/>
            <person name="Fan G."/>
            <person name="Whaley A.M."/>
            <person name="Farmer A.D."/>
            <person name="Sheridan J."/>
            <person name="Iwata A."/>
            <person name="Tuteja R."/>
            <person name="Penmetsa R.V."/>
            <person name="Wu W."/>
            <person name="Upadhyaya H.D."/>
            <person name="Yang S.P."/>
            <person name="Shah T."/>
            <person name="Saxena K.B."/>
            <person name="Michael T."/>
            <person name="McCombie W.R."/>
            <person name="Yang B."/>
            <person name="Zhang G."/>
            <person name="Yang H."/>
            <person name="Wang J."/>
            <person name="Spillane C."/>
            <person name="Cook D.R."/>
            <person name="May G.D."/>
            <person name="Xu X."/>
            <person name="Jackson S.A."/>
        </authorList>
    </citation>
    <scope>NUCLEOTIDE SEQUENCE [LARGE SCALE GENOMIC DNA]</scope>
</reference>
<dbReference type="GO" id="GO:0006508">
    <property type="term" value="P:proteolysis"/>
    <property type="evidence" value="ECO:0007669"/>
    <property type="project" value="UniProtKB-KW"/>
</dbReference>
<dbReference type="PANTHER" id="PTHR33064:SF37">
    <property type="entry name" value="RIBONUCLEASE H"/>
    <property type="match status" value="1"/>
</dbReference>
<dbReference type="GO" id="GO:0008233">
    <property type="term" value="F:peptidase activity"/>
    <property type="evidence" value="ECO:0007669"/>
    <property type="project" value="UniProtKB-KW"/>
</dbReference>
<dbReference type="Gramene" id="C.cajan_40420.t">
    <property type="protein sequence ID" value="C.cajan_40420.t.cds1"/>
    <property type="gene ID" value="C.cajan_40420"/>
</dbReference>
<keyword evidence="2" id="KW-0808">Transferase</keyword>
<gene>
    <name evidence="9" type="ORF">KK1_040319</name>
</gene>
<evidence type="ECO:0000256" key="7">
    <source>
        <dbReference type="ARBA" id="ARBA00022918"/>
    </source>
</evidence>
<dbReference type="GO" id="GO:0004519">
    <property type="term" value="F:endonuclease activity"/>
    <property type="evidence" value="ECO:0007669"/>
    <property type="project" value="UniProtKB-KW"/>
</dbReference>
<evidence type="ECO:0000256" key="2">
    <source>
        <dbReference type="ARBA" id="ARBA00022679"/>
    </source>
</evidence>
<sequence>MLESGFITPSQSPFSSPVLLVKKKDGTWRFCVDYRALNSITIKDKFPIPTVDELLDELGTATWFSKLDLLSGFHQILMLPADSHKTAFRTHNGHFEFRVMPFGLCNAPSTFQATMNELFRPFLRKFIIVFFDDILVYNPTLDSHITHLTTAFDLLLSNHFKLKGSKCLIGKNSIQYLGHIVSYQKVQPDPEKLDVVRHWPVPNSVKSLRGFLGLTGFYRKFIKGYSSIAAPLTDLLKKDAFCWNEKAQLAYQNLKDVLLQGPVLAIP</sequence>
<dbReference type="InterPro" id="IPR051320">
    <property type="entry name" value="Viral_Replic_Matur_Polypro"/>
</dbReference>
<name>A0A151R7F7_CAJCA</name>
<keyword evidence="4" id="KW-0540">Nuclease</keyword>
<evidence type="ECO:0000256" key="5">
    <source>
        <dbReference type="ARBA" id="ARBA00022759"/>
    </source>
</evidence>
<dbReference type="Gene3D" id="3.10.10.10">
    <property type="entry name" value="HIV Type 1 Reverse Transcriptase, subunit A, domain 1"/>
    <property type="match status" value="1"/>
</dbReference>
<keyword evidence="3" id="KW-0548">Nucleotidyltransferase</keyword>
<dbReference type="GO" id="GO:0003964">
    <property type="term" value="F:RNA-directed DNA polymerase activity"/>
    <property type="evidence" value="ECO:0007669"/>
    <property type="project" value="UniProtKB-KW"/>
</dbReference>
<dbReference type="InterPro" id="IPR043502">
    <property type="entry name" value="DNA/RNA_pol_sf"/>
</dbReference>
<dbReference type="InterPro" id="IPR043128">
    <property type="entry name" value="Rev_trsase/Diguanyl_cyclase"/>
</dbReference>
<dbReference type="CDD" id="cd01647">
    <property type="entry name" value="RT_LTR"/>
    <property type="match status" value="1"/>
</dbReference>
<evidence type="ECO:0000313" key="10">
    <source>
        <dbReference type="Proteomes" id="UP000075243"/>
    </source>
</evidence>
<evidence type="ECO:0000259" key="8">
    <source>
        <dbReference type="PROSITE" id="PS50878"/>
    </source>
</evidence>
<proteinExistence type="predicted"/>
<evidence type="ECO:0000256" key="6">
    <source>
        <dbReference type="ARBA" id="ARBA00022801"/>
    </source>
</evidence>
<accession>A0A151R7F7</accession>
<dbReference type="InterPro" id="IPR000477">
    <property type="entry name" value="RT_dom"/>
</dbReference>
<organism evidence="9 10">
    <name type="scientific">Cajanus cajan</name>
    <name type="common">Pigeon pea</name>
    <name type="synonym">Cajanus indicus</name>
    <dbReference type="NCBI Taxonomy" id="3821"/>
    <lineage>
        <taxon>Eukaryota</taxon>
        <taxon>Viridiplantae</taxon>
        <taxon>Streptophyta</taxon>
        <taxon>Embryophyta</taxon>
        <taxon>Tracheophyta</taxon>
        <taxon>Spermatophyta</taxon>
        <taxon>Magnoliopsida</taxon>
        <taxon>eudicotyledons</taxon>
        <taxon>Gunneridae</taxon>
        <taxon>Pentapetalae</taxon>
        <taxon>rosids</taxon>
        <taxon>fabids</taxon>
        <taxon>Fabales</taxon>
        <taxon>Fabaceae</taxon>
        <taxon>Papilionoideae</taxon>
        <taxon>50 kb inversion clade</taxon>
        <taxon>NPAAA clade</taxon>
        <taxon>indigoferoid/millettioid clade</taxon>
        <taxon>Phaseoleae</taxon>
        <taxon>Cajanus</taxon>
    </lineage>
</organism>